<accession>A0A1X7JX16</accession>
<dbReference type="PRINTS" id="PR00469">
    <property type="entry name" value="PNDRDTASEII"/>
</dbReference>
<proteinExistence type="predicted"/>
<dbReference type="Proteomes" id="UP000193244">
    <property type="component" value="Unassembled WGS sequence"/>
</dbReference>
<keyword evidence="3" id="KW-1185">Reference proteome</keyword>
<gene>
    <name evidence="2" type="ORF">SAMN06296010_1899</name>
</gene>
<dbReference type="InterPro" id="IPR036188">
    <property type="entry name" value="FAD/NAD-bd_sf"/>
</dbReference>
<dbReference type="Pfam" id="PF13738">
    <property type="entry name" value="Pyr_redox_3"/>
    <property type="match status" value="1"/>
</dbReference>
<dbReference type="Gene3D" id="3.50.50.60">
    <property type="entry name" value="FAD/NAD(P)-binding domain"/>
    <property type="match status" value="2"/>
</dbReference>
<organism evidence="2 3">
    <name type="scientific">Agreia pratensis</name>
    <dbReference type="NCBI Taxonomy" id="150121"/>
    <lineage>
        <taxon>Bacteria</taxon>
        <taxon>Bacillati</taxon>
        <taxon>Actinomycetota</taxon>
        <taxon>Actinomycetes</taxon>
        <taxon>Micrococcales</taxon>
        <taxon>Microbacteriaceae</taxon>
        <taxon>Agreia</taxon>
    </lineage>
</organism>
<evidence type="ECO:0000313" key="2">
    <source>
        <dbReference type="EMBL" id="SMG32292.1"/>
    </source>
</evidence>
<feature type="region of interest" description="Disordered" evidence="1">
    <location>
        <begin position="139"/>
        <end position="165"/>
    </location>
</feature>
<dbReference type="STRING" id="150121.SAMN06296010_1899"/>
<evidence type="ECO:0000313" key="3">
    <source>
        <dbReference type="Proteomes" id="UP000193244"/>
    </source>
</evidence>
<protein>
    <submittedName>
        <fullName evidence="2">Predicted flavoprotein CzcO associated with the cation diffusion facilitator CzcD</fullName>
    </submittedName>
</protein>
<feature type="compositionally biased region" description="Low complexity" evidence="1">
    <location>
        <begin position="150"/>
        <end position="160"/>
    </location>
</feature>
<dbReference type="OrthoDB" id="5168853at2"/>
<dbReference type="PANTHER" id="PTHR42877">
    <property type="entry name" value="L-ORNITHINE N(5)-MONOOXYGENASE-RELATED"/>
    <property type="match status" value="1"/>
</dbReference>
<reference evidence="3" key="1">
    <citation type="submission" date="2017-04" db="EMBL/GenBank/DDBJ databases">
        <authorList>
            <person name="Varghese N."/>
            <person name="Submissions S."/>
        </authorList>
    </citation>
    <scope>NUCLEOTIDE SEQUENCE [LARGE SCALE GENOMIC DNA]</scope>
    <source>
        <strain evidence="3">VKM Ac-2510</strain>
    </source>
</reference>
<dbReference type="SUPFAM" id="SSF51905">
    <property type="entry name" value="FAD/NAD(P)-binding domain"/>
    <property type="match status" value="2"/>
</dbReference>
<sequence length="676" mass="73549">MTQPSGRATVVLLRGSGDDDFAFLGPTLARNRRVVIVDLSVTSKRSSDEWTRELAEAGDDCCVIAVGAHADEAVRATLDTRGVVSRLVLIEPEFDGTAPETGALPVLVLASGEPGLGDVRGTLRERPARILSTIEDFLDDAKPPSRRSSRPPAAVSRPPVGDVDLQARPLRDHSTSAVEVDTVIVGAGFAGLGAGIRLARRGDKSFVILERAGDVGGTWRDNTYPGVACDIPSHLYSFSFLPKPDWSNFFASGREIHDYLRDAVRSEGLEGHLRLRSEVLEMRWLADELRWRVTTSSGEYLCRTLIVAAGRLSDARMPDVPGLDSFAGPVMHSSTWDDSVELRGRRVGVVGTGASAAQLIPRLADVAASVVVFQRSAPYVVPRPDREYTLDEQRRFADDPSAHEALRDELFWGAETAFAERMRVPGFIDRLRDRALGHLEAQLDDPSLRAAATPDYEIGCKRVIISNDYYPALASPSVTLEPSALRSISDRVATSAGCASFELDVLVFATGFESTRPPFAARTYGADGIRLSDAWADGMRAHASTTVHGFPNMFVLDGPNASLGHNSAVVMIEAQIDYVLAALDHRDAVSVDAIDVSLEAQDAYTHEIDAKAASTVWLTGGCDSWYVDERSRRLTLLWPDFAYAFQRRLSRFDAENYAVIEAPRMAPALQSSIPSP</sequence>
<name>A0A1X7JX16_9MICO</name>
<dbReference type="InterPro" id="IPR051209">
    <property type="entry name" value="FAD-bind_Monooxygenase_sf"/>
</dbReference>
<dbReference type="EMBL" id="FXAY01000002">
    <property type="protein sequence ID" value="SMG32292.1"/>
    <property type="molecule type" value="Genomic_DNA"/>
</dbReference>
<dbReference type="PANTHER" id="PTHR42877:SF4">
    <property type="entry name" value="FAD_NAD(P)-BINDING DOMAIN-CONTAINING PROTEIN-RELATED"/>
    <property type="match status" value="1"/>
</dbReference>
<evidence type="ECO:0000256" key="1">
    <source>
        <dbReference type="SAM" id="MobiDB-lite"/>
    </source>
</evidence>
<dbReference type="AlphaFoldDB" id="A0A1X7JX16"/>
<dbReference type="RefSeq" id="WP_085485167.1">
    <property type="nucleotide sequence ID" value="NZ_FXAY01000002.1"/>
</dbReference>